<proteinExistence type="predicted"/>
<dbReference type="SUPFAM" id="SSF81383">
    <property type="entry name" value="F-box domain"/>
    <property type="match status" value="1"/>
</dbReference>
<dbReference type="InterPro" id="IPR036047">
    <property type="entry name" value="F-box-like_dom_sf"/>
</dbReference>
<evidence type="ECO:0000259" key="2">
    <source>
        <dbReference type="SMART" id="SM00256"/>
    </source>
</evidence>
<sequence length="251" mass="27733">MEEGAGMPRRRSPPLHPQIQARDEGAGVDRRRNPRLHPQIQASEEGGGIAHRSSPRLHPQIHASEDGAGLIRTSPVESASLPDDDDMLREILLRLPPQPSSLPRASAVCKRWRGLVTDPKFHRQFRAHHGKPPLLGIFELSNKGIVFKPTLDAPDCIPSQRFHLGRYSQRWHYDLLDSRHGLVLVKDRNQSQVVVCDPITGHHRCLAVPSELRMDNLGGAVLCAAGDHGHVHVGCHPNPFKVVLLSTATTA</sequence>
<protein>
    <recommendedName>
        <fullName evidence="2">F-box domain-containing protein</fullName>
    </recommendedName>
</protein>
<dbReference type="PANTHER" id="PTHR32133">
    <property type="entry name" value="OS07G0120400 PROTEIN"/>
    <property type="match status" value="1"/>
</dbReference>
<accession>A0AAD8WNF4</accession>
<dbReference type="InterPro" id="IPR001810">
    <property type="entry name" value="F-box_dom"/>
</dbReference>
<name>A0AAD8WNF4_LOLMU</name>
<evidence type="ECO:0000313" key="3">
    <source>
        <dbReference type="EMBL" id="KAK1666758.1"/>
    </source>
</evidence>
<dbReference type="Gene3D" id="1.20.1280.50">
    <property type="match status" value="1"/>
</dbReference>
<gene>
    <name evidence="3" type="ORF">QYE76_054917</name>
</gene>
<dbReference type="Pfam" id="PF00646">
    <property type="entry name" value="F-box"/>
    <property type="match status" value="1"/>
</dbReference>
<dbReference type="AlphaFoldDB" id="A0AAD8WNF4"/>
<keyword evidence="4" id="KW-1185">Reference proteome</keyword>
<dbReference type="Proteomes" id="UP001231189">
    <property type="component" value="Unassembled WGS sequence"/>
</dbReference>
<comment type="caution">
    <text evidence="3">The sequence shown here is derived from an EMBL/GenBank/DDBJ whole genome shotgun (WGS) entry which is preliminary data.</text>
</comment>
<dbReference type="EMBL" id="JAUUTY010000003">
    <property type="protein sequence ID" value="KAK1666758.1"/>
    <property type="molecule type" value="Genomic_DNA"/>
</dbReference>
<dbReference type="SMART" id="SM00256">
    <property type="entry name" value="FBOX"/>
    <property type="match status" value="1"/>
</dbReference>
<feature type="compositionally biased region" description="Basic and acidic residues" evidence="1">
    <location>
        <begin position="21"/>
        <end position="31"/>
    </location>
</feature>
<evidence type="ECO:0000256" key="1">
    <source>
        <dbReference type="SAM" id="MobiDB-lite"/>
    </source>
</evidence>
<dbReference type="PANTHER" id="PTHR32133:SF266">
    <property type="entry name" value="F-BOX DOMAIN-CONTAINING PROTEIN"/>
    <property type="match status" value="1"/>
</dbReference>
<organism evidence="3 4">
    <name type="scientific">Lolium multiflorum</name>
    <name type="common">Italian ryegrass</name>
    <name type="synonym">Lolium perenne subsp. multiflorum</name>
    <dbReference type="NCBI Taxonomy" id="4521"/>
    <lineage>
        <taxon>Eukaryota</taxon>
        <taxon>Viridiplantae</taxon>
        <taxon>Streptophyta</taxon>
        <taxon>Embryophyta</taxon>
        <taxon>Tracheophyta</taxon>
        <taxon>Spermatophyta</taxon>
        <taxon>Magnoliopsida</taxon>
        <taxon>Liliopsida</taxon>
        <taxon>Poales</taxon>
        <taxon>Poaceae</taxon>
        <taxon>BOP clade</taxon>
        <taxon>Pooideae</taxon>
        <taxon>Poodae</taxon>
        <taxon>Poeae</taxon>
        <taxon>Poeae Chloroplast Group 2 (Poeae type)</taxon>
        <taxon>Loliodinae</taxon>
        <taxon>Loliinae</taxon>
        <taxon>Lolium</taxon>
    </lineage>
</organism>
<feature type="domain" description="F-box" evidence="2">
    <location>
        <begin position="81"/>
        <end position="125"/>
    </location>
</feature>
<feature type="region of interest" description="Disordered" evidence="1">
    <location>
        <begin position="1"/>
        <end position="55"/>
    </location>
</feature>
<evidence type="ECO:0000313" key="4">
    <source>
        <dbReference type="Proteomes" id="UP001231189"/>
    </source>
</evidence>
<reference evidence="3" key="1">
    <citation type="submission" date="2023-07" db="EMBL/GenBank/DDBJ databases">
        <title>A chromosome-level genome assembly of Lolium multiflorum.</title>
        <authorList>
            <person name="Chen Y."/>
            <person name="Copetti D."/>
            <person name="Kolliker R."/>
            <person name="Studer B."/>
        </authorList>
    </citation>
    <scope>NUCLEOTIDE SEQUENCE</scope>
    <source>
        <strain evidence="3">02402/16</strain>
        <tissue evidence="3">Leaf</tissue>
    </source>
</reference>